<dbReference type="AlphaFoldDB" id="A0A6P5YTM1"/>
<protein>
    <submittedName>
        <fullName evidence="3">Uncharacterized protein LOC111294721</fullName>
    </submittedName>
</protein>
<evidence type="ECO:0000256" key="1">
    <source>
        <dbReference type="SAM" id="MobiDB-lite"/>
    </source>
</evidence>
<dbReference type="KEGG" id="dzi:111294721"/>
<feature type="compositionally biased region" description="Polar residues" evidence="1">
    <location>
        <begin position="48"/>
        <end position="64"/>
    </location>
</feature>
<dbReference type="PANTHER" id="PTHR33621">
    <property type="entry name" value="ASPARTIC/GLUTAMIC ACID-RICH PROTEIN"/>
    <property type="match status" value="1"/>
</dbReference>
<dbReference type="Proteomes" id="UP000515121">
    <property type="component" value="Unplaced"/>
</dbReference>
<dbReference type="RefSeq" id="XP_022743849.1">
    <property type="nucleotide sequence ID" value="XM_022888114.1"/>
</dbReference>
<name>A0A6P5YTM1_DURZI</name>
<feature type="region of interest" description="Disordered" evidence="1">
    <location>
        <begin position="48"/>
        <end position="134"/>
    </location>
</feature>
<sequence>MDFHSLTRKELQTLCKRNKIPANITNVAMADALKALEIVEGLDEFMNQSQSPEKTMNKSSQEVPSTVARTSTRRKTTKEEPQSTQPTTRTRRTTRRTMELNEENKNVNVPDTPVMATTSRRRAQKNDPEGLRSRRIVILLETPALQTGRRRPGMWDRPGRS</sequence>
<dbReference type="GeneID" id="111294721"/>
<organism evidence="2 3">
    <name type="scientific">Durio zibethinus</name>
    <name type="common">Durian</name>
    <dbReference type="NCBI Taxonomy" id="66656"/>
    <lineage>
        <taxon>Eukaryota</taxon>
        <taxon>Viridiplantae</taxon>
        <taxon>Streptophyta</taxon>
        <taxon>Embryophyta</taxon>
        <taxon>Tracheophyta</taxon>
        <taxon>Spermatophyta</taxon>
        <taxon>Magnoliopsida</taxon>
        <taxon>eudicotyledons</taxon>
        <taxon>Gunneridae</taxon>
        <taxon>Pentapetalae</taxon>
        <taxon>rosids</taxon>
        <taxon>malvids</taxon>
        <taxon>Malvales</taxon>
        <taxon>Malvaceae</taxon>
        <taxon>Helicteroideae</taxon>
        <taxon>Durio</taxon>
    </lineage>
</organism>
<dbReference type="PANTHER" id="PTHR33621:SF2">
    <property type="entry name" value="RIBOSOMAL L1 DOMAIN-CONTAINING PROTEIN"/>
    <property type="match status" value="1"/>
</dbReference>
<reference evidence="3" key="1">
    <citation type="submission" date="2025-08" db="UniProtKB">
        <authorList>
            <consortium name="RefSeq"/>
        </authorList>
    </citation>
    <scope>IDENTIFICATION</scope>
    <source>
        <tissue evidence="3">Fruit stalk</tissue>
    </source>
</reference>
<feature type="compositionally biased region" description="Basic and acidic residues" evidence="1">
    <location>
        <begin position="96"/>
        <end position="105"/>
    </location>
</feature>
<evidence type="ECO:0000313" key="2">
    <source>
        <dbReference type="Proteomes" id="UP000515121"/>
    </source>
</evidence>
<dbReference type="OrthoDB" id="1916794at2759"/>
<proteinExistence type="predicted"/>
<accession>A0A6P5YTM1</accession>
<keyword evidence="2" id="KW-1185">Reference proteome</keyword>
<gene>
    <name evidence="3" type="primary">LOC111294721</name>
</gene>
<evidence type="ECO:0000313" key="3">
    <source>
        <dbReference type="RefSeq" id="XP_022743849.1"/>
    </source>
</evidence>